<dbReference type="STRING" id="643562.Daes_0659"/>
<evidence type="ECO:0000313" key="2">
    <source>
        <dbReference type="EMBL" id="ADU61677.1"/>
    </source>
</evidence>
<gene>
    <name evidence="2" type="ordered locus">Daes_0659</name>
</gene>
<dbReference type="eggNOG" id="COG3210">
    <property type="taxonomic scope" value="Bacteria"/>
</dbReference>
<feature type="transmembrane region" description="Helical" evidence="1">
    <location>
        <begin position="536"/>
        <end position="558"/>
    </location>
</feature>
<accession>E6VZG3</accession>
<dbReference type="KEGG" id="das:Daes_0659"/>
<feature type="transmembrane region" description="Helical" evidence="1">
    <location>
        <begin position="439"/>
        <end position="456"/>
    </location>
</feature>
<dbReference type="HOGENOM" id="CLU_023173_0_0_7"/>
<keyword evidence="1" id="KW-0812">Transmembrane</keyword>
<dbReference type="Proteomes" id="UP000002191">
    <property type="component" value="Chromosome"/>
</dbReference>
<dbReference type="EMBL" id="CP002431">
    <property type="protein sequence ID" value="ADU61677.1"/>
    <property type="molecule type" value="Genomic_DNA"/>
</dbReference>
<keyword evidence="3" id="KW-1185">Reference proteome</keyword>
<proteinExistence type="predicted"/>
<feature type="transmembrane region" description="Helical" evidence="1">
    <location>
        <begin position="463"/>
        <end position="482"/>
    </location>
</feature>
<dbReference type="AlphaFoldDB" id="E6VZG3"/>
<sequence length="563" mass="62077">MTLLELAKERFEDLTENEEKLFSEIQKTGVAVFHEKWENIDPSTADLPELRAECVAWLLTDRKAVELITHRGVTVAGARLNGKLDASFSRFPLQLGLIGCRVPGRVVLLDASFGLLKLSRSHVGGICADRMQVYGDVLLDEGFISDGEVHLLGSSIGGILACRDGKFLNEGGDALSADRVRVSGGVFLDQGFSARGRVRLLGAFIGGNLQCHGGEFHNENGMALCADFMHVSGSAHFEDGFIAHGEMHLLGASIDGSLVFSDSVISNNDDSVLNGERLVVADMFFLGGMEIKGDVELGACSLEKGLRIHDNTWEVDSSLSLRGASVRMLYDTPSGWPAKGELFLNGFSLGSFQDGATMDVADRLAWLDLQPDDEYRPQPYEQLAAVYARAGYEGQAREVLIAKNKRLADFYRRDFLPSFKHGFQKRISRSATESQPPQFGLLAGIWHHLLGLFVGYGYRPQRLLYMALCMVALGWVLFGWGFGREAIVQVQAGAGGHPPFQAFVYSLDTFLPLVDLEQKSRWMLDSRAGWPGGLLVWYQVFHILMGWILTTFAFAALIDRLKR</sequence>
<evidence type="ECO:0008006" key="4">
    <source>
        <dbReference type="Google" id="ProtNLM"/>
    </source>
</evidence>
<keyword evidence="1" id="KW-0472">Membrane</keyword>
<dbReference type="OrthoDB" id="6865449at2"/>
<organism evidence="2 3">
    <name type="scientific">Pseudodesulfovibrio aespoeensis (strain ATCC 700646 / DSM 10631 / Aspo-2)</name>
    <name type="common">Desulfovibrio aespoeensis</name>
    <dbReference type="NCBI Taxonomy" id="643562"/>
    <lineage>
        <taxon>Bacteria</taxon>
        <taxon>Pseudomonadati</taxon>
        <taxon>Thermodesulfobacteriota</taxon>
        <taxon>Desulfovibrionia</taxon>
        <taxon>Desulfovibrionales</taxon>
        <taxon>Desulfovibrionaceae</taxon>
    </lineage>
</organism>
<evidence type="ECO:0000256" key="1">
    <source>
        <dbReference type="SAM" id="Phobius"/>
    </source>
</evidence>
<reference evidence="2 3" key="2">
    <citation type="journal article" date="2014" name="Genome Announc.">
        <title>Complete Genome Sequence of the Subsurface, Mesophilic Sulfate-Reducing Bacterium Desulfovibrio aespoeensis Aspo-2.</title>
        <authorList>
            <person name="Pedersen K."/>
            <person name="Bengtsson A."/>
            <person name="Edlund J."/>
            <person name="Rabe L."/>
            <person name="Hazen T."/>
            <person name="Chakraborty R."/>
            <person name="Goodwin L."/>
            <person name="Shapiro N."/>
        </authorList>
    </citation>
    <scope>NUCLEOTIDE SEQUENCE [LARGE SCALE GENOMIC DNA]</scope>
    <source>
        <strain evidence="3">ATCC 700646 / DSM 10631 / Aspo-2</strain>
    </source>
</reference>
<reference evidence="3" key="1">
    <citation type="submission" date="2010-12" db="EMBL/GenBank/DDBJ databases">
        <title>Complete sequence of Desulfovibrio aespoeensis Aspo-2.</title>
        <authorList>
            <consortium name="US DOE Joint Genome Institute"/>
            <person name="Lucas S."/>
            <person name="Copeland A."/>
            <person name="Lapidus A."/>
            <person name="Cheng J.-F."/>
            <person name="Goodwin L."/>
            <person name="Pitluck S."/>
            <person name="Chertkov O."/>
            <person name="Misra M."/>
            <person name="Detter J.C."/>
            <person name="Han C."/>
            <person name="Tapia R."/>
            <person name="Land M."/>
            <person name="Hauser L."/>
            <person name="Kyrpides N."/>
            <person name="Ivanova N."/>
            <person name="Ovchinnikova G."/>
            <person name="Pedersen K."/>
            <person name="Jagevall S."/>
            <person name="Hazen T."/>
            <person name="Woyke T."/>
        </authorList>
    </citation>
    <scope>NUCLEOTIDE SEQUENCE [LARGE SCALE GENOMIC DNA]</scope>
    <source>
        <strain evidence="3">ATCC 700646 / DSM 10631 / Aspo-2</strain>
    </source>
</reference>
<name>E6VZG3_PSEA9</name>
<keyword evidence="1" id="KW-1133">Transmembrane helix</keyword>
<protein>
    <recommendedName>
        <fullName evidence="4">Membrane-associated oxidoreductase</fullName>
    </recommendedName>
</protein>
<dbReference type="RefSeq" id="WP_013513609.1">
    <property type="nucleotide sequence ID" value="NC_014844.1"/>
</dbReference>
<evidence type="ECO:0000313" key="3">
    <source>
        <dbReference type="Proteomes" id="UP000002191"/>
    </source>
</evidence>